<proteinExistence type="predicted"/>
<protein>
    <submittedName>
        <fullName evidence="1">Uncharacterized protein</fullName>
    </submittedName>
</protein>
<evidence type="ECO:0000313" key="1">
    <source>
        <dbReference type="EMBL" id="DAE20500.1"/>
    </source>
</evidence>
<sequence>MQKSVSFSLVIFIVRLLAEKEIVFLLALI</sequence>
<reference evidence="1" key="1">
    <citation type="journal article" date="2021" name="Proc. Natl. Acad. Sci. U.S.A.">
        <title>A Catalog of Tens of Thousands of Viruses from Human Metagenomes Reveals Hidden Associations with Chronic Diseases.</title>
        <authorList>
            <person name="Tisza M.J."/>
            <person name="Buck C.B."/>
        </authorList>
    </citation>
    <scope>NUCLEOTIDE SEQUENCE</scope>
    <source>
        <strain evidence="1">CtqwO1</strain>
    </source>
</reference>
<dbReference type="EMBL" id="BK015696">
    <property type="protein sequence ID" value="DAE20500.1"/>
    <property type="molecule type" value="Genomic_DNA"/>
</dbReference>
<accession>A0A8S5QPF5</accession>
<organism evidence="1">
    <name type="scientific">Siphoviridae sp. ctqwO1</name>
    <dbReference type="NCBI Taxonomy" id="2826472"/>
    <lineage>
        <taxon>Viruses</taxon>
        <taxon>Duplodnaviria</taxon>
        <taxon>Heunggongvirae</taxon>
        <taxon>Uroviricota</taxon>
        <taxon>Caudoviricetes</taxon>
    </lineage>
</organism>
<name>A0A8S5QPF5_9CAUD</name>